<dbReference type="InterPro" id="IPR012317">
    <property type="entry name" value="Poly(ADP-ribose)pol_cat_dom"/>
</dbReference>
<organism evidence="10 11">
    <name type="scientific">Chrysophaeum taylorii</name>
    <dbReference type="NCBI Taxonomy" id="2483200"/>
    <lineage>
        <taxon>Eukaryota</taxon>
        <taxon>Sar</taxon>
        <taxon>Stramenopiles</taxon>
        <taxon>Ochrophyta</taxon>
        <taxon>Pelagophyceae</taxon>
        <taxon>Pelagomonadales</taxon>
        <taxon>Pelagomonadaceae</taxon>
        <taxon>Chrysophaeum</taxon>
    </lineage>
</organism>
<dbReference type="GO" id="GO:0003714">
    <property type="term" value="F:transcription corepressor activity"/>
    <property type="evidence" value="ECO:0007669"/>
    <property type="project" value="TreeGrafter"/>
</dbReference>
<keyword evidence="3 6" id="KW-0808">Transferase</keyword>
<dbReference type="SUPFAM" id="SSF56399">
    <property type="entry name" value="ADP-ribosylation"/>
    <property type="match status" value="1"/>
</dbReference>
<evidence type="ECO:0000256" key="3">
    <source>
        <dbReference type="ARBA" id="ARBA00022679"/>
    </source>
</evidence>
<evidence type="ECO:0000256" key="7">
    <source>
        <dbReference type="SAM" id="MobiDB-lite"/>
    </source>
</evidence>
<comment type="subcellular location">
    <subcellularLocation>
        <location evidence="1">Nucleus</location>
    </subcellularLocation>
</comment>
<keyword evidence="4 6" id="KW-0520">NAD</keyword>
<keyword evidence="2 6" id="KW-0328">Glycosyltransferase</keyword>
<evidence type="ECO:0000256" key="2">
    <source>
        <dbReference type="ARBA" id="ARBA00022676"/>
    </source>
</evidence>
<dbReference type="AlphaFoldDB" id="A0AAD7XL19"/>
<dbReference type="GO" id="GO:1990404">
    <property type="term" value="F:NAD+-protein mono-ADP-ribosyltransferase activity"/>
    <property type="evidence" value="ECO:0007669"/>
    <property type="project" value="TreeGrafter"/>
</dbReference>
<dbReference type="GO" id="GO:0070212">
    <property type="term" value="P:protein poly-ADP-ribosylation"/>
    <property type="evidence" value="ECO:0007669"/>
    <property type="project" value="TreeGrafter"/>
</dbReference>
<evidence type="ECO:0000256" key="6">
    <source>
        <dbReference type="RuleBase" id="RU362114"/>
    </source>
</evidence>
<feature type="chain" id="PRO_5041940905" description="Poly [ADP-ribose] polymerase" evidence="8">
    <location>
        <begin position="18"/>
        <end position="410"/>
    </location>
</feature>
<feature type="compositionally biased region" description="Basic and acidic residues" evidence="7">
    <location>
        <begin position="62"/>
        <end position="73"/>
    </location>
</feature>
<dbReference type="Gene3D" id="3.90.228.10">
    <property type="match status" value="1"/>
</dbReference>
<accession>A0AAD7XL19</accession>
<dbReference type="EC" id="2.4.2.-" evidence="6"/>
<keyword evidence="8" id="KW-0732">Signal</keyword>
<evidence type="ECO:0000256" key="5">
    <source>
        <dbReference type="ARBA" id="ARBA00023242"/>
    </source>
</evidence>
<evidence type="ECO:0000256" key="4">
    <source>
        <dbReference type="ARBA" id="ARBA00023027"/>
    </source>
</evidence>
<keyword evidence="5" id="KW-0539">Nucleus</keyword>
<dbReference type="Proteomes" id="UP001230188">
    <property type="component" value="Unassembled WGS sequence"/>
</dbReference>
<dbReference type="PANTHER" id="PTHR14453">
    <property type="entry name" value="PARP/ZINC FINGER CCCH TYPE DOMAIN CONTAINING PROTEIN"/>
    <property type="match status" value="1"/>
</dbReference>
<reference evidence="10" key="1">
    <citation type="submission" date="2023-01" db="EMBL/GenBank/DDBJ databases">
        <title>Metagenome sequencing of chrysophaentin producing Chrysophaeum taylorii.</title>
        <authorList>
            <person name="Davison J."/>
            <person name="Bewley C."/>
        </authorList>
    </citation>
    <scope>NUCLEOTIDE SEQUENCE</scope>
    <source>
        <strain evidence="10">NIES-1699</strain>
    </source>
</reference>
<dbReference type="InterPro" id="IPR052056">
    <property type="entry name" value="Mono-ARTD/PARP"/>
</dbReference>
<dbReference type="EMBL" id="JAQMWT010000388">
    <property type="protein sequence ID" value="KAJ8602236.1"/>
    <property type="molecule type" value="Genomic_DNA"/>
</dbReference>
<proteinExistence type="predicted"/>
<dbReference type="GO" id="GO:0003950">
    <property type="term" value="F:NAD+ poly-ADP-ribosyltransferase activity"/>
    <property type="evidence" value="ECO:0007669"/>
    <property type="project" value="UniProtKB-UniRule"/>
</dbReference>
<name>A0AAD7XL19_9STRA</name>
<feature type="signal peptide" evidence="8">
    <location>
        <begin position="1"/>
        <end position="17"/>
    </location>
</feature>
<dbReference type="GO" id="GO:0010629">
    <property type="term" value="P:negative regulation of gene expression"/>
    <property type="evidence" value="ECO:0007669"/>
    <property type="project" value="TreeGrafter"/>
</dbReference>
<feature type="domain" description="PARP catalytic" evidence="9">
    <location>
        <begin position="189"/>
        <end position="410"/>
    </location>
</feature>
<sequence>MLCAAILGMFLIVFVVSRHRMKANFRRTLRMIQSTNVDIFEAIQPFEPGDLGRHFSFDDKMMSDEGEERKEPDCPELGELPPRDKPECGATLRLLNFPSALPCELQGQGALPVRVGMFIRVVRTYSDPHGDWCYGIKILDSPLSSGDENHAFHTNSAGWFPTRCVKKAGHNLLRKSRSGTNEVMQLLRPPNSWSDVTDRRKAELMLLEDADLERIEVVSHFNIRTIEVLSVERVQNLSMWQCFMMKQAVVLTRENVSQDVNNNVADGKFVVYPVFHGTTGSVARKIVQQGFNRSFCGKHAVRLGKGVYFARDSGYSCMPKYSTPDEEGTQHVFVCRIVVGHACVGRNGALAPDIRNPDTLELYDTTVDSTSNPRIFVTYNDHQCYPCYLVKFRQRAALAMQVEPEQASHT</sequence>
<dbReference type="PANTHER" id="PTHR14453:SF101">
    <property type="entry name" value="POLY [ADP-RIBOSE] POLYMERASE"/>
    <property type="match status" value="1"/>
</dbReference>
<evidence type="ECO:0000256" key="1">
    <source>
        <dbReference type="ARBA" id="ARBA00004123"/>
    </source>
</evidence>
<evidence type="ECO:0000256" key="8">
    <source>
        <dbReference type="SAM" id="SignalP"/>
    </source>
</evidence>
<dbReference type="GO" id="GO:0005634">
    <property type="term" value="C:nucleus"/>
    <property type="evidence" value="ECO:0007669"/>
    <property type="project" value="UniProtKB-SubCell"/>
</dbReference>
<dbReference type="Pfam" id="PF00644">
    <property type="entry name" value="PARP"/>
    <property type="match status" value="1"/>
</dbReference>
<keyword evidence="11" id="KW-1185">Reference proteome</keyword>
<feature type="region of interest" description="Disordered" evidence="7">
    <location>
        <begin position="62"/>
        <end position="82"/>
    </location>
</feature>
<evidence type="ECO:0000313" key="11">
    <source>
        <dbReference type="Proteomes" id="UP001230188"/>
    </source>
</evidence>
<comment type="caution">
    <text evidence="10">The sequence shown here is derived from an EMBL/GenBank/DDBJ whole genome shotgun (WGS) entry which is preliminary data.</text>
</comment>
<evidence type="ECO:0000259" key="9">
    <source>
        <dbReference type="PROSITE" id="PS51059"/>
    </source>
</evidence>
<gene>
    <name evidence="10" type="ORF">CTAYLR_003605</name>
</gene>
<dbReference type="GO" id="GO:0005737">
    <property type="term" value="C:cytoplasm"/>
    <property type="evidence" value="ECO:0007669"/>
    <property type="project" value="TreeGrafter"/>
</dbReference>
<evidence type="ECO:0000313" key="10">
    <source>
        <dbReference type="EMBL" id="KAJ8602236.1"/>
    </source>
</evidence>
<dbReference type="PROSITE" id="PS51059">
    <property type="entry name" value="PARP_CATALYTIC"/>
    <property type="match status" value="1"/>
</dbReference>
<protein>
    <recommendedName>
        <fullName evidence="6">Poly [ADP-ribose] polymerase</fullName>
        <shortName evidence="6">PARP</shortName>
        <ecNumber evidence="6">2.4.2.-</ecNumber>
    </recommendedName>
</protein>